<keyword evidence="4 6" id="KW-1133">Transmembrane helix</keyword>
<accession>A0AAV2RZB1</accession>
<evidence type="ECO:0000256" key="1">
    <source>
        <dbReference type="ARBA" id="ARBA00004141"/>
    </source>
</evidence>
<comment type="caution">
    <text evidence="7">The sequence shown here is derived from an EMBL/GenBank/DDBJ whole genome shotgun (WGS) entry which is preliminary data.</text>
</comment>
<sequence>MVAMEEEEGTSSVLPIPPVVAIDYTNMSALEVEEAPRCCCRCCGCCDCCCVATHKVKAWCTNQLNQHKHALKIVIKIISALLNIFDVGSDMYTAHQYNTRGDIWWASLTVLFILSPLTALGIFMIIIGIYACYNRNSEGYVVTFACRIMSPFVERYQCHICYFKDSVWYVKVLLCLLVAVVAVVGAFGFVGAGPLIIFGALVWDIKTSNLT</sequence>
<comment type="subcellular location">
    <subcellularLocation>
        <location evidence="1 6">Membrane</location>
        <topology evidence="1 6">Multi-pass membrane protein</topology>
    </subcellularLocation>
</comment>
<dbReference type="EMBL" id="CAXKWB010039979">
    <property type="protein sequence ID" value="CAL4154055.1"/>
    <property type="molecule type" value="Genomic_DNA"/>
</dbReference>
<gene>
    <name evidence="7" type="ORF">MNOR_LOCUS31269</name>
</gene>
<evidence type="ECO:0000256" key="2">
    <source>
        <dbReference type="ARBA" id="ARBA00008789"/>
    </source>
</evidence>
<keyword evidence="8" id="KW-1185">Reference proteome</keyword>
<feature type="transmembrane region" description="Helical" evidence="6">
    <location>
        <begin position="73"/>
        <end position="92"/>
    </location>
</feature>
<proteinExistence type="inferred from homology"/>
<evidence type="ECO:0000313" key="8">
    <source>
        <dbReference type="Proteomes" id="UP001497623"/>
    </source>
</evidence>
<keyword evidence="3 6" id="KW-0812">Transmembrane</keyword>
<dbReference type="AlphaFoldDB" id="A0AAV2RZB1"/>
<dbReference type="GO" id="GO:0005886">
    <property type="term" value="C:plasma membrane"/>
    <property type="evidence" value="ECO:0007669"/>
    <property type="project" value="UniProtKB-ARBA"/>
</dbReference>
<evidence type="ECO:0000256" key="4">
    <source>
        <dbReference type="ARBA" id="ARBA00022989"/>
    </source>
</evidence>
<dbReference type="Pfam" id="PF09815">
    <property type="entry name" value="XK-related"/>
    <property type="match status" value="1"/>
</dbReference>
<feature type="transmembrane region" description="Helical" evidence="6">
    <location>
        <begin position="172"/>
        <end position="203"/>
    </location>
</feature>
<dbReference type="Proteomes" id="UP001497623">
    <property type="component" value="Unassembled WGS sequence"/>
</dbReference>
<evidence type="ECO:0000256" key="3">
    <source>
        <dbReference type="ARBA" id="ARBA00022692"/>
    </source>
</evidence>
<name>A0AAV2RZB1_MEGNR</name>
<dbReference type="InterPro" id="IPR018629">
    <property type="entry name" value="XK-rel"/>
</dbReference>
<protein>
    <recommendedName>
        <fullName evidence="6">XK-related protein</fullName>
    </recommendedName>
</protein>
<feature type="transmembrane region" description="Helical" evidence="6">
    <location>
        <begin position="104"/>
        <end position="133"/>
    </location>
</feature>
<evidence type="ECO:0000313" key="7">
    <source>
        <dbReference type="EMBL" id="CAL4154055.1"/>
    </source>
</evidence>
<evidence type="ECO:0000256" key="5">
    <source>
        <dbReference type="ARBA" id="ARBA00023136"/>
    </source>
</evidence>
<reference evidence="7 8" key="1">
    <citation type="submission" date="2024-05" db="EMBL/GenBank/DDBJ databases">
        <authorList>
            <person name="Wallberg A."/>
        </authorList>
    </citation>
    <scope>NUCLEOTIDE SEQUENCE [LARGE SCALE GENOMIC DNA]</scope>
</reference>
<comment type="similarity">
    <text evidence="2 6">Belongs to the XK family.</text>
</comment>
<keyword evidence="5 6" id="KW-0472">Membrane</keyword>
<evidence type="ECO:0000256" key="6">
    <source>
        <dbReference type="RuleBase" id="RU910716"/>
    </source>
</evidence>
<organism evidence="7 8">
    <name type="scientific">Meganyctiphanes norvegica</name>
    <name type="common">Northern krill</name>
    <name type="synonym">Thysanopoda norvegica</name>
    <dbReference type="NCBI Taxonomy" id="48144"/>
    <lineage>
        <taxon>Eukaryota</taxon>
        <taxon>Metazoa</taxon>
        <taxon>Ecdysozoa</taxon>
        <taxon>Arthropoda</taxon>
        <taxon>Crustacea</taxon>
        <taxon>Multicrustacea</taxon>
        <taxon>Malacostraca</taxon>
        <taxon>Eumalacostraca</taxon>
        <taxon>Eucarida</taxon>
        <taxon>Euphausiacea</taxon>
        <taxon>Euphausiidae</taxon>
        <taxon>Meganyctiphanes</taxon>
    </lineage>
</organism>